<dbReference type="PROSITE" id="PS00888">
    <property type="entry name" value="CNMP_BINDING_1"/>
    <property type="match status" value="2"/>
</dbReference>
<dbReference type="GO" id="GO:0034236">
    <property type="term" value="F:protein kinase A catalytic subunit binding"/>
    <property type="evidence" value="ECO:0007669"/>
    <property type="project" value="TreeGrafter"/>
</dbReference>
<dbReference type="GO" id="GO:0004862">
    <property type="term" value="F:cAMP-dependent protein kinase inhibitor activity"/>
    <property type="evidence" value="ECO:0007669"/>
    <property type="project" value="TreeGrafter"/>
</dbReference>
<feature type="binding site" evidence="8">
    <location>
        <position position="220"/>
    </location>
    <ligand>
        <name>3',5'-cyclic AMP</name>
        <dbReference type="ChEBI" id="CHEBI:58165"/>
        <label>1</label>
    </ligand>
</feature>
<evidence type="ECO:0000313" key="12">
    <source>
        <dbReference type="Proteomes" id="UP001162131"/>
    </source>
</evidence>
<keyword evidence="12" id="KW-1185">Reference proteome</keyword>
<dbReference type="PANTHER" id="PTHR11635">
    <property type="entry name" value="CAMP-DEPENDENT PROTEIN KINASE REGULATORY CHAIN"/>
    <property type="match status" value="1"/>
</dbReference>
<feature type="binding site" evidence="8">
    <location>
        <position position="344"/>
    </location>
    <ligand>
        <name>3',5'-cyclic AMP</name>
        <dbReference type="ChEBI" id="CHEBI:58165"/>
        <label>2</label>
    </ligand>
</feature>
<dbReference type="InterPro" id="IPR050503">
    <property type="entry name" value="cAMP-dep_PK_reg_su-like"/>
</dbReference>
<evidence type="ECO:0000256" key="5">
    <source>
        <dbReference type="ARBA" id="ARBA00022737"/>
    </source>
</evidence>
<dbReference type="FunFam" id="2.60.120.10:FF:000039">
    <property type="entry name" value="cAMP-dependent protein kinase regulatory subunit"/>
    <property type="match status" value="1"/>
</dbReference>
<feature type="binding site" evidence="8">
    <location>
        <position position="335"/>
    </location>
    <ligand>
        <name>3',5'-cyclic AMP</name>
        <dbReference type="ChEBI" id="CHEBI:58165"/>
        <label>2</label>
    </ligand>
</feature>
<sequence>MSGAHKDYIQNVLNPVLQEMVSALLVSKPEDPIPFMVDWMKHRINVQDRPSEKEELRILRQEVARLKAAKSAGSEEEQSDESEEELGEEDLQAKREKKAHRSAVSAEAYGDWNKKEDFHPRVIPKSQEQKERISERLSKAFMFSSLDEHEKEIVINAMDERIIGRGETVIRQGDDGAELFVVDSGTLQCFKVINGQNKYLKDYGPGEAFGELALLYNAPRAATITASTDSVLWSLDRECFNHIVKGSAVRKRERYDQFLSKVKLLESMDPYERSQLSDAFINVAFNEGDYVIREGQEGNEFYIIEEGTAIATKTIHPGHAPEEVLRYSAGDYFGELALIKNEPRAANVIASSRLKCVMLDRHSFKRLLGPVEDILKRNARNYEDIVAKKR</sequence>
<dbReference type="PROSITE" id="PS00889">
    <property type="entry name" value="CNMP_BINDING_2"/>
    <property type="match status" value="2"/>
</dbReference>
<dbReference type="Pfam" id="PF00027">
    <property type="entry name" value="cNMP_binding"/>
    <property type="match status" value="2"/>
</dbReference>
<dbReference type="GO" id="GO:0005829">
    <property type="term" value="C:cytosol"/>
    <property type="evidence" value="ECO:0007669"/>
    <property type="project" value="TreeGrafter"/>
</dbReference>
<dbReference type="PIRSF" id="PIRSF000548">
    <property type="entry name" value="PK_regulatory"/>
    <property type="match status" value="1"/>
</dbReference>
<reference evidence="11" key="1">
    <citation type="submission" date="2021-09" db="EMBL/GenBank/DDBJ databases">
        <authorList>
            <consortium name="AG Swart"/>
            <person name="Singh M."/>
            <person name="Singh A."/>
            <person name="Seah K."/>
            <person name="Emmerich C."/>
        </authorList>
    </citation>
    <scope>NUCLEOTIDE SEQUENCE</scope>
    <source>
        <strain evidence="11">ATCC30299</strain>
    </source>
</reference>
<proteinExistence type="inferred from homology"/>
<comment type="caution">
    <text evidence="11">The sequence shown here is derived from an EMBL/GenBank/DDBJ whole genome shotgun (WGS) entry which is preliminary data.</text>
</comment>
<evidence type="ECO:0000313" key="11">
    <source>
        <dbReference type="EMBL" id="CAG9316007.1"/>
    </source>
</evidence>
<evidence type="ECO:0000256" key="2">
    <source>
        <dbReference type="ARBA" id="ARBA00020355"/>
    </source>
</evidence>
<dbReference type="GO" id="GO:0033554">
    <property type="term" value="P:cellular response to stress"/>
    <property type="evidence" value="ECO:0007669"/>
    <property type="project" value="UniProtKB-ARBA"/>
</dbReference>
<dbReference type="InterPro" id="IPR018488">
    <property type="entry name" value="cNMP-bd_CS"/>
</dbReference>
<dbReference type="PANTHER" id="PTHR11635:SF152">
    <property type="entry name" value="CAMP-DEPENDENT PROTEIN KINASE TYPE I REGULATORY SUBUNIT-RELATED"/>
    <property type="match status" value="1"/>
</dbReference>
<comment type="similarity">
    <text evidence="1">Belongs to the cAMP-dependent kinase regulatory chain family.</text>
</comment>
<feature type="binding site" evidence="8">
    <location>
        <position position="211"/>
    </location>
    <ligand>
        <name>3',5'-cyclic AMP</name>
        <dbReference type="ChEBI" id="CHEBI:58165"/>
        <label>1</label>
    </ligand>
</feature>
<dbReference type="FunFam" id="2.60.120.10:FF:000006">
    <property type="entry name" value="cAMP-dependent protein kinase type I-alpha regulatory subunit"/>
    <property type="match status" value="1"/>
</dbReference>
<dbReference type="PRINTS" id="PR00103">
    <property type="entry name" value="CAMPKINASE"/>
</dbReference>
<feature type="domain" description="Cyclic nucleotide-binding" evidence="10">
    <location>
        <begin position="264"/>
        <end position="385"/>
    </location>
</feature>
<evidence type="ECO:0000256" key="9">
    <source>
        <dbReference type="SAM" id="MobiDB-lite"/>
    </source>
</evidence>
<evidence type="ECO:0000259" key="10">
    <source>
        <dbReference type="PROSITE" id="PS50042"/>
    </source>
</evidence>
<dbReference type="InterPro" id="IPR000595">
    <property type="entry name" value="cNMP-bd_dom"/>
</dbReference>
<keyword evidence="3" id="KW-0597">Phosphoprotein</keyword>
<accession>A0AAU9INI6</accession>
<evidence type="ECO:0000256" key="3">
    <source>
        <dbReference type="ARBA" id="ARBA00022553"/>
    </source>
</evidence>
<keyword evidence="4 8" id="KW-0116">cAMP-binding</keyword>
<feature type="compositionally biased region" description="Acidic residues" evidence="9">
    <location>
        <begin position="74"/>
        <end position="90"/>
    </location>
</feature>
<dbReference type="EMBL" id="CAJZBQ010000014">
    <property type="protein sequence ID" value="CAG9316007.1"/>
    <property type="molecule type" value="Genomic_DNA"/>
</dbReference>
<dbReference type="InterPro" id="IPR014710">
    <property type="entry name" value="RmlC-like_jellyroll"/>
</dbReference>
<protein>
    <recommendedName>
        <fullName evidence="2">cAMP-dependent protein kinase regulatory subunit</fullName>
    </recommendedName>
</protein>
<dbReference type="CDD" id="cd22964">
    <property type="entry name" value="DD_CrRSP_unchar"/>
    <property type="match status" value="1"/>
</dbReference>
<evidence type="ECO:0000256" key="6">
    <source>
        <dbReference type="ARBA" id="ARBA00022741"/>
    </source>
</evidence>
<name>A0AAU9INI6_9CILI</name>
<keyword evidence="7 8" id="KW-0114">cAMP</keyword>
<dbReference type="AlphaFoldDB" id="A0AAU9INI6"/>
<feature type="domain" description="Cyclic nucleotide-binding" evidence="10">
    <location>
        <begin position="142"/>
        <end position="261"/>
    </location>
</feature>
<dbReference type="InterPro" id="IPR012198">
    <property type="entry name" value="cAMP_dep_PK_reg_su"/>
</dbReference>
<dbReference type="GO" id="GO:0005952">
    <property type="term" value="C:cAMP-dependent protein kinase complex"/>
    <property type="evidence" value="ECO:0007669"/>
    <property type="project" value="InterPro"/>
</dbReference>
<evidence type="ECO:0000256" key="4">
    <source>
        <dbReference type="ARBA" id="ARBA00022566"/>
    </source>
</evidence>
<feature type="region of interest" description="Disordered" evidence="9">
    <location>
        <begin position="69"/>
        <end position="106"/>
    </location>
</feature>
<organism evidence="11 12">
    <name type="scientific">Blepharisma stoltei</name>
    <dbReference type="NCBI Taxonomy" id="1481888"/>
    <lineage>
        <taxon>Eukaryota</taxon>
        <taxon>Sar</taxon>
        <taxon>Alveolata</taxon>
        <taxon>Ciliophora</taxon>
        <taxon>Postciliodesmatophora</taxon>
        <taxon>Heterotrichea</taxon>
        <taxon>Heterotrichida</taxon>
        <taxon>Blepharismidae</taxon>
        <taxon>Blepharisma</taxon>
    </lineage>
</organism>
<evidence type="ECO:0000256" key="7">
    <source>
        <dbReference type="ARBA" id="ARBA00023149"/>
    </source>
</evidence>
<dbReference type="SUPFAM" id="SSF51206">
    <property type="entry name" value="cAMP-binding domain-like"/>
    <property type="match status" value="2"/>
</dbReference>
<evidence type="ECO:0000256" key="8">
    <source>
        <dbReference type="PIRSR" id="PIRSR000548-1"/>
    </source>
</evidence>
<dbReference type="PROSITE" id="PS50042">
    <property type="entry name" value="CNMP_BINDING_3"/>
    <property type="match status" value="2"/>
</dbReference>
<keyword evidence="6 8" id="KW-0547">Nucleotide-binding</keyword>
<dbReference type="GO" id="GO:0030552">
    <property type="term" value="F:cAMP binding"/>
    <property type="evidence" value="ECO:0007669"/>
    <property type="project" value="UniProtKB-KW"/>
</dbReference>
<keyword evidence="5" id="KW-0677">Repeat</keyword>
<dbReference type="SMART" id="SM00100">
    <property type="entry name" value="cNMP"/>
    <property type="match status" value="2"/>
</dbReference>
<dbReference type="Gene3D" id="2.60.120.10">
    <property type="entry name" value="Jelly Rolls"/>
    <property type="match status" value="2"/>
</dbReference>
<gene>
    <name evidence="11" type="ORF">BSTOLATCC_MIC14748</name>
</gene>
<dbReference type="InterPro" id="IPR018490">
    <property type="entry name" value="cNMP-bd_dom_sf"/>
</dbReference>
<dbReference type="Proteomes" id="UP001162131">
    <property type="component" value="Unassembled WGS sequence"/>
</dbReference>
<dbReference type="CDD" id="cd00038">
    <property type="entry name" value="CAP_ED"/>
    <property type="match status" value="2"/>
</dbReference>
<evidence type="ECO:0000256" key="1">
    <source>
        <dbReference type="ARBA" id="ARBA00005753"/>
    </source>
</evidence>